<dbReference type="NCBIfam" id="NF001861">
    <property type="entry name" value="PRK00596.1"/>
    <property type="match status" value="1"/>
</dbReference>
<dbReference type="SUPFAM" id="SSF54999">
    <property type="entry name" value="Ribosomal protein S10"/>
    <property type="match status" value="1"/>
</dbReference>
<accession>A0A2X3MKK2</accession>
<feature type="domain" description="Small ribosomal subunit protein uS10" evidence="5">
    <location>
        <begin position="7"/>
        <end position="101"/>
    </location>
</feature>
<evidence type="ECO:0000256" key="4">
    <source>
        <dbReference type="HAMAP-Rule" id="MF_00508"/>
    </source>
</evidence>
<evidence type="ECO:0000313" key="6">
    <source>
        <dbReference type="EMBL" id="SQD92675.1"/>
    </source>
</evidence>
<keyword evidence="2 4" id="KW-0689">Ribosomal protein</keyword>
<dbReference type="PANTHER" id="PTHR11700">
    <property type="entry name" value="30S RIBOSOMAL PROTEIN S10 FAMILY MEMBER"/>
    <property type="match status" value="1"/>
</dbReference>
<dbReference type="KEGG" id="bana:BARAN1_0651"/>
<dbReference type="PRINTS" id="PR00971">
    <property type="entry name" value="RIBOSOMALS10"/>
</dbReference>
<sequence>MAREKIRIKVQSYDHELVDAAVRKIVDTAMASRAKVSGPIPLPTERRLYAVLRSPHVDKRSMEHFERKVHRRLIDIKEPTAATINALMEVELPTGIDIEIKL</sequence>
<dbReference type="RefSeq" id="WP_122030863.1">
    <property type="nucleotide sequence ID" value="NZ_LS483254.1"/>
</dbReference>
<keyword evidence="7" id="KW-1185">Reference proteome</keyword>
<dbReference type="AlphaFoldDB" id="A0A2X3MKK2"/>
<dbReference type="GO" id="GO:1990904">
    <property type="term" value="C:ribonucleoprotein complex"/>
    <property type="evidence" value="ECO:0007669"/>
    <property type="project" value="UniProtKB-KW"/>
</dbReference>
<dbReference type="PROSITE" id="PS00361">
    <property type="entry name" value="RIBOSOMAL_S10"/>
    <property type="match status" value="1"/>
</dbReference>
<comment type="subunit">
    <text evidence="4">Part of the 30S ribosomal subunit.</text>
</comment>
<dbReference type="Proteomes" id="UP000249818">
    <property type="component" value="Chromosome BARAN1"/>
</dbReference>
<evidence type="ECO:0000256" key="2">
    <source>
        <dbReference type="ARBA" id="ARBA00022980"/>
    </source>
</evidence>
<evidence type="ECO:0000256" key="3">
    <source>
        <dbReference type="ARBA" id="ARBA00023274"/>
    </source>
</evidence>
<dbReference type="EMBL" id="LS483254">
    <property type="protein sequence ID" value="SQD92675.1"/>
    <property type="molecule type" value="Genomic_DNA"/>
</dbReference>
<dbReference type="Gene3D" id="3.30.70.600">
    <property type="entry name" value="Ribosomal protein S10 domain"/>
    <property type="match status" value="1"/>
</dbReference>
<reference evidence="7" key="1">
    <citation type="submission" date="2018-05" db="EMBL/GenBank/DDBJ databases">
        <authorList>
            <person name="Hao L."/>
        </authorList>
    </citation>
    <scope>NUCLEOTIDE SEQUENCE [LARGE SCALE GENOMIC DNA]</scope>
</reference>
<dbReference type="InterPro" id="IPR036838">
    <property type="entry name" value="Ribosomal_uS10_dom_sf"/>
</dbReference>
<dbReference type="HAMAP" id="MF_00508">
    <property type="entry name" value="Ribosomal_uS10"/>
    <property type="match status" value="1"/>
</dbReference>
<dbReference type="OrthoDB" id="9804464at2"/>
<organism evidence="6 7">
    <name type="scientific">Candidatus Bipolaricaulis anaerobius</name>
    <dbReference type="NCBI Taxonomy" id="2026885"/>
    <lineage>
        <taxon>Bacteria</taxon>
        <taxon>Candidatus Bipolaricaulota</taxon>
        <taxon>Candidatus Bipolaricaulia</taxon>
        <taxon>Candidatus Bipolaricaulales</taxon>
        <taxon>Candidatus Bipolaricaulaceae</taxon>
        <taxon>Candidatus Bipolaricaulis</taxon>
    </lineage>
</organism>
<name>A0A2X3MKK2_9BACT</name>
<dbReference type="GO" id="GO:0006412">
    <property type="term" value="P:translation"/>
    <property type="evidence" value="ECO:0007669"/>
    <property type="project" value="UniProtKB-UniRule"/>
</dbReference>
<dbReference type="InterPro" id="IPR001848">
    <property type="entry name" value="Ribosomal_uS10"/>
</dbReference>
<dbReference type="FunFam" id="3.30.70.600:FF:000003">
    <property type="entry name" value="30S ribosomal protein S10"/>
    <property type="match status" value="1"/>
</dbReference>
<dbReference type="GO" id="GO:0005840">
    <property type="term" value="C:ribosome"/>
    <property type="evidence" value="ECO:0007669"/>
    <property type="project" value="UniProtKB-KW"/>
</dbReference>
<dbReference type="Pfam" id="PF00338">
    <property type="entry name" value="Ribosomal_S10"/>
    <property type="match status" value="1"/>
</dbReference>
<dbReference type="InterPro" id="IPR027486">
    <property type="entry name" value="Ribosomal_uS10_dom"/>
</dbReference>
<dbReference type="GO" id="GO:0003735">
    <property type="term" value="F:structural constituent of ribosome"/>
    <property type="evidence" value="ECO:0007669"/>
    <property type="project" value="InterPro"/>
</dbReference>
<gene>
    <name evidence="4 6" type="primary">rpsJ</name>
    <name evidence="6" type="ORF">BARAN1_0651</name>
</gene>
<evidence type="ECO:0000256" key="1">
    <source>
        <dbReference type="ARBA" id="ARBA00007102"/>
    </source>
</evidence>
<proteinExistence type="inferred from homology"/>
<comment type="similarity">
    <text evidence="1 4">Belongs to the universal ribosomal protein uS10 family.</text>
</comment>
<dbReference type="GO" id="GO:0000049">
    <property type="term" value="F:tRNA binding"/>
    <property type="evidence" value="ECO:0007669"/>
    <property type="project" value="UniProtKB-UniRule"/>
</dbReference>
<dbReference type="SMART" id="SM01403">
    <property type="entry name" value="Ribosomal_S10"/>
    <property type="match status" value="1"/>
</dbReference>
<comment type="function">
    <text evidence="4">Involved in the binding of tRNA to the ribosomes.</text>
</comment>
<evidence type="ECO:0000259" key="5">
    <source>
        <dbReference type="SMART" id="SM01403"/>
    </source>
</evidence>
<keyword evidence="3 4" id="KW-0687">Ribonucleoprotein</keyword>
<dbReference type="NCBIfam" id="TIGR01049">
    <property type="entry name" value="rpsJ_bact"/>
    <property type="match status" value="1"/>
</dbReference>
<evidence type="ECO:0000313" key="7">
    <source>
        <dbReference type="Proteomes" id="UP000249818"/>
    </source>
</evidence>
<dbReference type="InterPro" id="IPR018268">
    <property type="entry name" value="Ribosomal_uS10_CS"/>
</dbReference>
<protein>
    <recommendedName>
        <fullName evidence="4">Small ribosomal subunit protein uS10</fullName>
    </recommendedName>
</protein>